<dbReference type="PANTHER" id="PTHR12703">
    <property type="entry name" value="TRANSMEMBRANE PROTEIN 33"/>
    <property type="match status" value="1"/>
</dbReference>
<evidence type="ECO:0000256" key="1">
    <source>
        <dbReference type="ARBA" id="ARBA00004141"/>
    </source>
</evidence>
<evidence type="ECO:0008006" key="9">
    <source>
        <dbReference type="Google" id="ProtNLM"/>
    </source>
</evidence>
<feature type="transmembrane region" description="Helical" evidence="6">
    <location>
        <begin position="23"/>
        <end position="49"/>
    </location>
</feature>
<dbReference type="EMBL" id="CAJPDQ010000010">
    <property type="protein sequence ID" value="CAF9915232.1"/>
    <property type="molecule type" value="Genomic_DNA"/>
</dbReference>
<sequence length="285" mass="31630">MAPPPANKPLTERLMLLVQTLQFAWFAGHVTLLLCTMRYGLSYITFNYYSSWARFSYRTAFLAAALTYGIVVYKGIRARARSGQRQPGGNLALITDENIQYLVMALIWLYSYQIPLALLPYTVYSVFHVATYTRTNLIPTITPPQGAAATATPDKNGAKPSSSPLADNIGRFVKQYYDASMTLVAGLEIALWLRLLLSAFSFAKGTWALLLVYTVFFRSRYSQSAFVQGAFHGVAARIDALVANQSTPPQARQVWQTIKGLVGQATEFTDLRKYIGATPTPKKAQ</sequence>
<evidence type="ECO:0000313" key="8">
    <source>
        <dbReference type="Proteomes" id="UP000664169"/>
    </source>
</evidence>
<dbReference type="Proteomes" id="UP000664169">
    <property type="component" value="Unassembled WGS sequence"/>
</dbReference>
<dbReference type="InterPro" id="IPR005344">
    <property type="entry name" value="TMEM33/Pom33"/>
</dbReference>
<proteinExistence type="inferred from homology"/>
<comment type="subcellular location">
    <subcellularLocation>
        <location evidence="1">Membrane</location>
        <topology evidence="1">Multi-pass membrane protein</topology>
    </subcellularLocation>
</comment>
<feature type="transmembrane region" description="Helical" evidence="6">
    <location>
        <begin position="191"/>
        <end position="216"/>
    </location>
</feature>
<gene>
    <name evidence="7" type="ORF">GOMPHAMPRED_000665</name>
</gene>
<comment type="caution">
    <text evidence="7">The sequence shown here is derived from an EMBL/GenBank/DDBJ whole genome shotgun (WGS) entry which is preliminary data.</text>
</comment>
<protein>
    <recommendedName>
        <fullName evidence="9">Nucleoporin POM33</fullName>
    </recommendedName>
</protein>
<dbReference type="InterPro" id="IPR051645">
    <property type="entry name" value="PER33/POM33_regulator"/>
</dbReference>
<feature type="transmembrane region" description="Helical" evidence="6">
    <location>
        <begin position="55"/>
        <end position="76"/>
    </location>
</feature>
<dbReference type="Pfam" id="PF03661">
    <property type="entry name" value="TMEM33_Pom33"/>
    <property type="match status" value="1"/>
</dbReference>
<keyword evidence="3 6" id="KW-0812">Transmembrane</keyword>
<dbReference type="OrthoDB" id="5581259at2759"/>
<dbReference type="GO" id="GO:0005783">
    <property type="term" value="C:endoplasmic reticulum"/>
    <property type="evidence" value="ECO:0007669"/>
    <property type="project" value="TreeGrafter"/>
</dbReference>
<dbReference type="GO" id="GO:0016020">
    <property type="term" value="C:membrane"/>
    <property type="evidence" value="ECO:0007669"/>
    <property type="project" value="UniProtKB-SubCell"/>
</dbReference>
<keyword evidence="5 6" id="KW-0472">Membrane</keyword>
<evidence type="ECO:0000256" key="2">
    <source>
        <dbReference type="ARBA" id="ARBA00007322"/>
    </source>
</evidence>
<evidence type="ECO:0000313" key="7">
    <source>
        <dbReference type="EMBL" id="CAF9915232.1"/>
    </source>
</evidence>
<reference evidence="7" key="1">
    <citation type="submission" date="2021-03" db="EMBL/GenBank/DDBJ databases">
        <authorList>
            <person name="Tagirdzhanova G."/>
        </authorList>
    </citation>
    <scope>NUCLEOTIDE SEQUENCE</scope>
</reference>
<dbReference type="GO" id="GO:0061024">
    <property type="term" value="P:membrane organization"/>
    <property type="evidence" value="ECO:0007669"/>
    <property type="project" value="TreeGrafter"/>
</dbReference>
<evidence type="ECO:0000256" key="3">
    <source>
        <dbReference type="ARBA" id="ARBA00022692"/>
    </source>
</evidence>
<dbReference type="GO" id="GO:0071786">
    <property type="term" value="P:endoplasmic reticulum tubular network organization"/>
    <property type="evidence" value="ECO:0007669"/>
    <property type="project" value="TreeGrafter"/>
</dbReference>
<dbReference type="PANTHER" id="PTHR12703:SF4">
    <property type="entry name" value="TRANSMEMBRANE PROTEIN 33"/>
    <property type="match status" value="1"/>
</dbReference>
<accession>A0A8H3I530</accession>
<organism evidence="7 8">
    <name type="scientific">Gomphillus americanus</name>
    <dbReference type="NCBI Taxonomy" id="1940652"/>
    <lineage>
        <taxon>Eukaryota</taxon>
        <taxon>Fungi</taxon>
        <taxon>Dikarya</taxon>
        <taxon>Ascomycota</taxon>
        <taxon>Pezizomycotina</taxon>
        <taxon>Lecanoromycetes</taxon>
        <taxon>OSLEUM clade</taxon>
        <taxon>Ostropomycetidae</taxon>
        <taxon>Ostropales</taxon>
        <taxon>Graphidaceae</taxon>
        <taxon>Gomphilloideae</taxon>
        <taxon>Gomphillus</taxon>
    </lineage>
</organism>
<evidence type="ECO:0000256" key="6">
    <source>
        <dbReference type="SAM" id="Phobius"/>
    </source>
</evidence>
<dbReference type="AlphaFoldDB" id="A0A8H3I530"/>
<evidence type="ECO:0000256" key="5">
    <source>
        <dbReference type="ARBA" id="ARBA00023136"/>
    </source>
</evidence>
<evidence type="ECO:0000256" key="4">
    <source>
        <dbReference type="ARBA" id="ARBA00022989"/>
    </source>
</evidence>
<feature type="transmembrane region" description="Helical" evidence="6">
    <location>
        <begin position="101"/>
        <end position="124"/>
    </location>
</feature>
<name>A0A8H3I530_9LECA</name>
<keyword evidence="8" id="KW-1185">Reference proteome</keyword>
<comment type="similarity">
    <text evidence="2">Belongs to the PER33/POM33 family.</text>
</comment>
<keyword evidence="4 6" id="KW-1133">Transmembrane helix</keyword>